<organism evidence="1 2">
    <name type="scientific">Thamnophis sirtalis</name>
    <dbReference type="NCBI Taxonomy" id="35019"/>
    <lineage>
        <taxon>Eukaryota</taxon>
        <taxon>Metazoa</taxon>
        <taxon>Chordata</taxon>
        <taxon>Craniata</taxon>
        <taxon>Vertebrata</taxon>
        <taxon>Euteleostomi</taxon>
        <taxon>Lepidosauria</taxon>
        <taxon>Squamata</taxon>
        <taxon>Bifurcata</taxon>
        <taxon>Unidentata</taxon>
        <taxon>Episquamata</taxon>
        <taxon>Toxicofera</taxon>
        <taxon>Serpentes</taxon>
        <taxon>Colubroidea</taxon>
        <taxon>Colubridae</taxon>
        <taxon>Natricinae</taxon>
        <taxon>Thamnophis</taxon>
    </lineage>
</organism>
<dbReference type="Pfam" id="PF13365">
    <property type="entry name" value="Trypsin_2"/>
    <property type="match status" value="1"/>
</dbReference>
<sequence length="586" mass="67833">MDQLKDDPIAGTTDEKPKIKEEVDNEYEFFEKNPTSCKDASEEKRTFLVTLSGDGRKHEVRGRLTDSLLSALKSSTYICDWMERKKGVEFHLIEKKEPWNVCVNMGMPLKYVPDRSQFELKSYNATNERWYRQYDDVKDECIVFCVHKKVSRMKSRRAQRIRLIKNRDLLKEYCILCICAPKGESIKDALCNDGRFLPFLKEENWTLEDGATIIDNNFPVDNLSGQVYNIGVEPKPEPDCEMGQVNAKRQKLQDSELGVLHLYPKLKEERENIAKFLRYKKDKLEAYKRNYGKEMNGSLSCKLVRILAKNMDSVGFIGRRISGYFQWVGTCFVLRGRYILTCHHVIRDIVGEGIEPKDWGNRIKQLARVTFCYETFSYEEPHRMEPWFSLENWFEIADEDLDFAVLKLEENGSNSHPPPGLLHLLSPPQLNGPIFIIGHPKGEVKSMDVCLVVSIPERDKAIGDHLQKHKDICVCSYRPEKCIHRYNPENFKRYRNDLNIVTYDTCFFRGSSGSPVFNQNGELVALHAAGFLYEKNHKECSIIELGYLIDSIILKIKSTFKPWYDAIIAPDEDAFVSEAGEEMDCN</sequence>
<name>A0A6I9XE75_9SAUR</name>
<dbReference type="RefSeq" id="XP_013913939.1">
    <property type="nucleotide sequence ID" value="XM_014058464.1"/>
</dbReference>
<dbReference type="GO" id="GO:0000785">
    <property type="term" value="C:chromatin"/>
    <property type="evidence" value="ECO:0007669"/>
    <property type="project" value="TreeGrafter"/>
</dbReference>
<dbReference type="KEGG" id="tsr:106542663"/>
<dbReference type="SUPFAM" id="SSF50494">
    <property type="entry name" value="Trypsin-like serine proteases"/>
    <property type="match status" value="1"/>
</dbReference>
<proteinExistence type="predicted"/>
<protein>
    <submittedName>
        <fullName evidence="2">Protein FAM111A-like</fullName>
    </submittedName>
</protein>
<dbReference type="InterPro" id="IPR009003">
    <property type="entry name" value="Peptidase_S1_PA"/>
</dbReference>
<dbReference type="GeneID" id="106542663"/>
<dbReference type="OrthoDB" id="10025068at2759"/>
<dbReference type="Gene3D" id="2.40.10.120">
    <property type="match status" value="1"/>
</dbReference>
<dbReference type="GO" id="GO:0005634">
    <property type="term" value="C:nucleus"/>
    <property type="evidence" value="ECO:0007669"/>
    <property type="project" value="TreeGrafter"/>
</dbReference>
<reference evidence="2" key="1">
    <citation type="submission" date="2025-08" db="UniProtKB">
        <authorList>
            <consortium name="RefSeq"/>
        </authorList>
    </citation>
    <scope>IDENTIFICATION</scope>
</reference>
<accession>A0A6I9XE75</accession>
<dbReference type="PANTHER" id="PTHR14389">
    <property type="entry name" value="SI:CH1073-475A24.1"/>
    <property type="match status" value="1"/>
</dbReference>
<gene>
    <name evidence="2" type="primary">LOC106542663</name>
</gene>
<evidence type="ECO:0000313" key="1">
    <source>
        <dbReference type="Proteomes" id="UP000504617"/>
    </source>
</evidence>
<dbReference type="PANTHER" id="PTHR14389:SF3">
    <property type="entry name" value="PROTEIN FAM111A-LIKE"/>
    <property type="match status" value="1"/>
</dbReference>
<dbReference type="GO" id="GO:0006260">
    <property type="term" value="P:DNA replication"/>
    <property type="evidence" value="ECO:0007669"/>
    <property type="project" value="TreeGrafter"/>
</dbReference>
<dbReference type="AlphaFoldDB" id="A0A6I9XE75"/>
<keyword evidence="1" id="KW-1185">Reference proteome</keyword>
<dbReference type="Proteomes" id="UP000504617">
    <property type="component" value="Unplaced"/>
</dbReference>
<evidence type="ECO:0000313" key="2">
    <source>
        <dbReference type="RefSeq" id="XP_013913939.1"/>
    </source>
</evidence>